<dbReference type="SUPFAM" id="SSF52540">
    <property type="entry name" value="P-loop containing nucleoside triphosphate hydrolases"/>
    <property type="match status" value="1"/>
</dbReference>
<evidence type="ECO:0000313" key="1">
    <source>
        <dbReference type="EMBL" id="KAG1784368.1"/>
    </source>
</evidence>
<dbReference type="Proteomes" id="UP000719766">
    <property type="component" value="Unassembled WGS sequence"/>
</dbReference>
<dbReference type="Gene3D" id="3.40.50.300">
    <property type="entry name" value="P-loop containing nucleotide triphosphate hydrolases"/>
    <property type="match status" value="1"/>
</dbReference>
<name>A0A9P7D9V5_9AGAM</name>
<keyword evidence="2" id="KW-1185">Reference proteome</keyword>
<dbReference type="RefSeq" id="XP_041151853.1">
    <property type="nucleotide sequence ID" value="XM_041301090.1"/>
</dbReference>
<gene>
    <name evidence="1" type="ORF">HD556DRAFT_1315137</name>
</gene>
<dbReference type="AlphaFoldDB" id="A0A9P7D9V5"/>
<protein>
    <recommendedName>
        <fullName evidence="3">G domain-containing protein</fullName>
    </recommendedName>
</protein>
<comment type="caution">
    <text evidence="1">The sequence shown here is derived from an EMBL/GenBank/DDBJ whole genome shotgun (WGS) entry which is preliminary data.</text>
</comment>
<accession>A0A9P7D9V5</accession>
<reference evidence="1" key="1">
    <citation type="journal article" date="2020" name="New Phytol.">
        <title>Comparative genomics reveals dynamic genome evolution in host specialist ectomycorrhizal fungi.</title>
        <authorList>
            <person name="Lofgren L.A."/>
            <person name="Nguyen N.H."/>
            <person name="Vilgalys R."/>
            <person name="Ruytinx J."/>
            <person name="Liao H.L."/>
            <person name="Branco S."/>
            <person name="Kuo A."/>
            <person name="LaButti K."/>
            <person name="Lipzen A."/>
            <person name="Andreopoulos W."/>
            <person name="Pangilinan J."/>
            <person name="Riley R."/>
            <person name="Hundley H."/>
            <person name="Na H."/>
            <person name="Barry K."/>
            <person name="Grigoriev I.V."/>
            <person name="Stajich J.E."/>
            <person name="Kennedy P.G."/>
        </authorList>
    </citation>
    <scope>NUCLEOTIDE SEQUENCE</scope>
    <source>
        <strain evidence="1">S12</strain>
    </source>
</reference>
<dbReference type="GeneID" id="64594854"/>
<evidence type="ECO:0000313" key="2">
    <source>
        <dbReference type="Proteomes" id="UP000719766"/>
    </source>
</evidence>
<evidence type="ECO:0008006" key="3">
    <source>
        <dbReference type="Google" id="ProtNLM"/>
    </source>
</evidence>
<sequence length="243" mass="27540">MANTPHASTVSWPLHVYGITVDSSKSKPNIESVEVRTSKYSPIELEREAGKRFRRTLSKPTVLSQGDTFSLHLRCKTWLGMKTEHQDIPFNRDVLFRVCHARQGYNKVHKKISIFVDLSETEQSTSSATDLELRPTASEIFQKCPRLTLPRFRILVIGKPGVGKSSLIDHIFKMEKMGNLPLRSRTFLFHHPVATVRASQYLLWDSITPILYNVNHSPRGLDHATLQAPSFSSIDTYMCSATS</sequence>
<dbReference type="EMBL" id="JABBWE010000155">
    <property type="protein sequence ID" value="KAG1784368.1"/>
    <property type="molecule type" value="Genomic_DNA"/>
</dbReference>
<dbReference type="InterPro" id="IPR027417">
    <property type="entry name" value="P-loop_NTPase"/>
</dbReference>
<dbReference type="OrthoDB" id="2658245at2759"/>
<organism evidence="1 2">
    <name type="scientific">Suillus plorans</name>
    <dbReference type="NCBI Taxonomy" id="116603"/>
    <lineage>
        <taxon>Eukaryota</taxon>
        <taxon>Fungi</taxon>
        <taxon>Dikarya</taxon>
        <taxon>Basidiomycota</taxon>
        <taxon>Agaricomycotina</taxon>
        <taxon>Agaricomycetes</taxon>
        <taxon>Agaricomycetidae</taxon>
        <taxon>Boletales</taxon>
        <taxon>Suillineae</taxon>
        <taxon>Suillaceae</taxon>
        <taxon>Suillus</taxon>
    </lineage>
</organism>
<proteinExistence type="predicted"/>